<feature type="binding site" evidence="4">
    <location>
        <position position="129"/>
    </location>
    <ligand>
        <name>a divalent metal cation</name>
        <dbReference type="ChEBI" id="CHEBI:60240"/>
        <label>2</label>
    </ligand>
</feature>
<dbReference type="Gene3D" id="3.20.20.140">
    <property type="entry name" value="Metal-dependent hydrolases"/>
    <property type="match status" value="1"/>
</dbReference>
<feature type="binding site" evidence="4">
    <location>
        <position position="6"/>
    </location>
    <ligand>
        <name>a divalent metal cation</name>
        <dbReference type="ChEBI" id="CHEBI:60240"/>
        <label>1</label>
    </ligand>
</feature>
<organism evidence="5 6">
    <name type="scientific">Candidatus Liberibacter ctenarytainae</name>
    <dbReference type="NCBI Taxonomy" id="2020335"/>
    <lineage>
        <taxon>Bacteria</taxon>
        <taxon>Pseudomonadati</taxon>
        <taxon>Pseudomonadota</taxon>
        <taxon>Alphaproteobacteria</taxon>
        <taxon>Hyphomicrobiales</taxon>
        <taxon>Rhizobiaceae</taxon>
        <taxon>Liberibacter</taxon>
    </lineage>
</organism>
<dbReference type="FunFam" id="3.20.20.140:FF:000005">
    <property type="entry name" value="TatD family hydrolase"/>
    <property type="match status" value="1"/>
</dbReference>
<comment type="caution">
    <text evidence="5">The sequence shown here is derived from an EMBL/GenBank/DDBJ whole genome shotgun (WGS) entry which is preliminary data.</text>
</comment>
<dbReference type="GO" id="GO:0004536">
    <property type="term" value="F:DNA nuclease activity"/>
    <property type="evidence" value="ECO:0007669"/>
    <property type="project" value="InterPro"/>
</dbReference>
<dbReference type="PANTHER" id="PTHR46124:SF2">
    <property type="entry name" value="D-AMINOACYL-TRNA DEACYLASE"/>
    <property type="match status" value="1"/>
</dbReference>
<dbReference type="NCBIfam" id="TIGR00010">
    <property type="entry name" value="YchF/TatD family DNA exonuclease"/>
    <property type="match status" value="1"/>
</dbReference>
<dbReference type="PIRSF" id="PIRSF005902">
    <property type="entry name" value="DNase_TatD"/>
    <property type="match status" value="1"/>
</dbReference>
<proteinExistence type="inferred from homology"/>
<name>A0A937ALW8_9HYPH</name>
<dbReference type="CDD" id="cd01310">
    <property type="entry name" value="TatD_DNAse"/>
    <property type="match status" value="1"/>
</dbReference>
<evidence type="ECO:0000313" key="6">
    <source>
        <dbReference type="Proteomes" id="UP000736856"/>
    </source>
</evidence>
<feature type="binding site" evidence="4">
    <location>
        <position position="93"/>
    </location>
    <ligand>
        <name>a divalent metal cation</name>
        <dbReference type="ChEBI" id="CHEBI:60240"/>
        <label>1</label>
    </ligand>
</feature>
<feature type="binding site" evidence="4">
    <location>
        <position position="8"/>
    </location>
    <ligand>
        <name>a divalent metal cation</name>
        <dbReference type="ChEBI" id="CHEBI:60240"/>
        <label>1</label>
    </ligand>
</feature>
<dbReference type="PROSITE" id="PS01090">
    <property type="entry name" value="TATD_2"/>
    <property type="match status" value="1"/>
</dbReference>
<dbReference type="InterPro" id="IPR018228">
    <property type="entry name" value="DNase_TatD-rel_CS"/>
</dbReference>
<dbReference type="PANTHER" id="PTHR46124">
    <property type="entry name" value="D-AMINOACYL-TRNA DEACYLASE"/>
    <property type="match status" value="1"/>
</dbReference>
<evidence type="ECO:0000256" key="3">
    <source>
        <dbReference type="ARBA" id="ARBA00022801"/>
    </source>
</evidence>
<dbReference type="GO" id="GO:0016788">
    <property type="term" value="F:hydrolase activity, acting on ester bonds"/>
    <property type="evidence" value="ECO:0007669"/>
    <property type="project" value="InterPro"/>
</dbReference>
<gene>
    <name evidence="5" type="ORF">EU981_03710</name>
</gene>
<feature type="binding site" evidence="4">
    <location>
        <position position="205"/>
    </location>
    <ligand>
        <name>a divalent metal cation</name>
        <dbReference type="ChEBI" id="CHEBI:60240"/>
        <label>1</label>
    </ligand>
</feature>
<dbReference type="SUPFAM" id="SSF51556">
    <property type="entry name" value="Metallo-dependent hydrolases"/>
    <property type="match status" value="1"/>
</dbReference>
<accession>A0A937ALW8</accession>
<dbReference type="InterPro" id="IPR001130">
    <property type="entry name" value="TatD-like"/>
</dbReference>
<dbReference type="InterPro" id="IPR032466">
    <property type="entry name" value="Metal_Hydrolase"/>
</dbReference>
<evidence type="ECO:0000256" key="2">
    <source>
        <dbReference type="ARBA" id="ARBA00022723"/>
    </source>
</evidence>
<sequence length="263" mass="29506">MLIDTHCHLTFPDFEKDRDDVIMRAHQAGVLKMISIAVSVKDFVPLVKLCQEYPSSIFCSIGIHPCSAHEEMEVSVDELVCMASHPSVVALGETGLDCYHAVHRLQDQKTVFLRHIEAARITGIPLVIHSRSADEDMSIILQEEMKKGSFSFVIHCFSATQKMAEICLDLGGYISFAGIVTFSKLDNLRNIAKTIPMNRLLVETDAPFLAPVPWRGKRNEPSYVVNTANILAKERQITYEEIMEKTTENAMRLFSKMSECVAS</sequence>
<comment type="similarity">
    <text evidence="1">Belongs to the metallo-dependent hydrolases superfamily. TatD-type hydrolase family.</text>
</comment>
<dbReference type="AlphaFoldDB" id="A0A937ALW8"/>
<keyword evidence="2 4" id="KW-0479">Metal-binding</keyword>
<protein>
    <submittedName>
        <fullName evidence="5">TatD family deoxyribonuclease</fullName>
    </submittedName>
</protein>
<dbReference type="Proteomes" id="UP000736856">
    <property type="component" value="Unassembled WGS sequence"/>
</dbReference>
<dbReference type="Pfam" id="PF01026">
    <property type="entry name" value="TatD_DNase"/>
    <property type="match status" value="1"/>
</dbReference>
<evidence type="ECO:0000256" key="1">
    <source>
        <dbReference type="ARBA" id="ARBA00009275"/>
    </source>
</evidence>
<keyword evidence="3" id="KW-0378">Hydrolase</keyword>
<dbReference type="EMBL" id="SEOL01000006">
    <property type="protein sequence ID" value="MBL0849167.1"/>
    <property type="molecule type" value="Genomic_DNA"/>
</dbReference>
<dbReference type="GO" id="GO:0046872">
    <property type="term" value="F:metal ion binding"/>
    <property type="evidence" value="ECO:0007669"/>
    <property type="project" value="UniProtKB-KW"/>
</dbReference>
<evidence type="ECO:0000256" key="4">
    <source>
        <dbReference type="PIRSR" id="PIRSR005902-1"/>
    </source>
</evidence>
<feature type="binding site" evidence="4">
    <location>
        <position position="155"/>
    </location>
    <ligand>
        <name>a divalent metal cation</name>
        <dbReference type="ChEBI" id="CHEBI:60240"/>
        <label>2</label>
    </ligand>
</feature>
<dbReference type="GO" id="GO:0005829">
    <property type="term" value="C:cytosol"/>
    <property type="evidence" value="ECO:0007669"/>
    <property type="project" value="TreeGrafter"/>
</dbReference>
<evidence type="ECO:0000313" key="5">
    <source>
        <dbReference type="EMBL" id="MBL0849167.1"/>
    </source>
</evidence>
<reference evidence="5" key="1">
    <citation type="submission" date="2019-02" db="EMBL/GenBank/DDBJ databases">
        <title>A novel Candidatus Liberibacter species associated with the New Zealand native fuchsia psyllid, Ctenarytaina fuchsiae.</title>
        <authorList>
            <person name="Thompson S.M."/>
            <person name="Jorgensen N."/>
            <person name="David C."/>
            <person name="Bulman S.R."/>
            <person name="Smith G.R."/>
        </authorList>
    </citation>
    <scope>NUCLEOTIDE SEQUENCE</scope>
    <source>
        <strain evidence="5">Oxford</strain>
    </source>
</reference>
<dbReference type="InterPro" id="IPR015991">
    <property type="entry name" value="TatD/YcfH-like"/>
</dbReference>